<sequence length="116" mass="13588">MTTFSFQNKIISIVYYFSSDSKMMSIVLGLYRYKVEPILPEIPFKNFIIDSIHLFLRKSDTLFELLIHDLCRIDKFSDCSIFNENKHCELNKMPAGIQKMINYNQKNLSHENGKAA</sequence>
<protein>
    <submittedName>
        <fullName evidence="1">Uncharacterized protein</fullName>
    </submittedName>
</protein>
<dbReference type="Proteomes" id="UP000276133">
    <property type="component" value="Unassembled WGS sequence"/>
</dbReference>
<evidence type="ECO:0000313" key="2">
    <source>
        <dbReference type="Proteomes" id="UP000276133"/>
    </source>
</evidence>
<dbReference type="OrthoDB" id="10037925at2759"/>
<proteinExistence type="predicted"/>
<dbReference type="AlphaFoldDB" id="A0A3M7SDM8"/>
<organism evidence="1 2">
    <name type="scientific">Brachionus plicatilis</name>
    <name type="common">Marine rotifer</name>
    <name type="synonym">Brachionus muelleri</name>
    <dbReference type="NCBI Taxonomy" id="10195"/>
    <lineage>
        <taxon>Eukaryota</taxon>
        <taxon>Metazoa</taxon>
        <taxon>Spiralia</taxon>
        <taxon>Gnathifera</taxon>
        <taxon>Rotifera</taxon>
        <taxon>Eurotatoria</taxon>
        <taxon>Monogononta</taxon>
        <taxon>Pseudotrocha</taxon>
        <taxon>Ploima</taxon>
        <taxon>Brachionidae</taxon>
        <taxon>Brachionus</taxon>
    </lineage>
</organism>
<evidence type="ECO:0000313" key="1">
    <source>
        <dbReference type="EMBL" id="RNA33892.1"/>
    </source>
</evidence>
<reference evidence="1 2" key="1">
    <citation type="journal article" date="2018" name="Sci. Rep.">
        <title>Genomic signatures of local adaptation to the degree of environmental predictability in rotifers.</title>
        <authorList>
            <person name="Franch-Gras L."/>
            <person name="Hahn C."/>
            <person name="Garcia-Roger E.M."/>
            <person name="Carmona M.J."/>
            <person name="Serra M."/>
            <person name="Gomez A."/>
        </authorList>
    </citation>
    <scope>NUCLEOTIDE SEQUENCE [LARGE SCALE GENOMIC DNA]</scope>
    <source>
        <strain evidence="1">HYR1</strain>
    </source>
</reference>
<name>A0A3M7SDM8_BRAPC</name>
<accession>A0A3M7SDM8</accession>
<dbReference type="EMBL" id="REGN01001561">
    <property type="protein sequence ID" value="RNA33892.1"/>
    <property type="molecule type" value="Genomic_DNA"/>
</dbReference>
<gene>
    <name evidence="1" type="ORF">BpHYR1_021115</name>
</gene>
<keyword evidence="2" id="KW-1185">Reference proteome</keyword>
<comment type="caution">
    <text evidence="1">The sequence shown here is derived from an EMBL/GenBank/DDBJ whole genome shotgun (WGS) entry which is preliminary data.</text>
</comment>